<evidence type="ECO:0000313" key="1">
    <source>
        <dbReference type="EMBL" id="KGO94475.1"/>
    </source>
</evidence>
<reference evidence="2" key="1">
    <citation type="submission" date="2013-09" db="EMBL/GenBank/DDBJ databases">
        <authorList>
            <person name="Zeng Z."/>
            <person name="Chen C."/>
        </authorList>
    </citation>
    <scope>NUCLEOTIDE SEQUENCE [LARGE SCALE GENOMIC DNA]</scope>
    <source>
        <strain evidence="2">DK69</strain>
    </source>
</reference>
<dbReference type="EMBL" id="JRLZ01000016">
    <property type="protein sequence ID" value="KGO94475.1"/>
    <property type="molecule type" value="Genomic_DNA"/>
</dbReference>
<dbReference type="PATRIC" id="fig|1107311.5.peg.1115"/>
<organism evidence="1 2">
    <name type="scientific">Flavobacterium enshiense DK69</name>
    <dbReference type="NCBI Taxonomy" id="1107311"/>
    <lineage>
        <taxon>Bacteria</taxon>
        <taxon>Pseudomonadati</taxon>
        <taxon>Bacteroidota</taxon>
        <taxon>Flavobacteriia</taxon>
        <taxon>Flavobacteriales</taxon>
        <taxon>Flavobacteriaceae</taxon>
        <taxon>Flavobacterium</taxon>
    </lineage>
</organism>
<accession>A0A0A2N1Z0</accession>
<evidence type="ECO:0000313" key="2">
    <source>
        <dbReference type="Proteomes" id="UP000030149"/>
    </source>
</evidence>
<dbReference type="Proteomes" id="UP000030149">
    <property type="component" value="Unassembled WGS sequence"/>
</dbReference>
<evidence type="ECO:0008006" key="3">
    <source>
        <dbReference type="Google" id="ProtNLM"/>
    </source>
</evidence>
<dbReference type="AlphaFoldDB" id="A0A0A2N1Z0"/>
<reference evidence="1 2" key="2">
    <citation type="journal article" date="2015" name="Stand. Genomic Sci.">
        <title>High quality draft genomic sequence of Flavobacterium enshiense DK69(T) and comparison among Flavobacterium genomes.</title>
        <authorList>
            <person name="Zeng Z."/>
            <person name="Chen C."/>
            <person name="Du H."/>
            <person name="Wang G."/>
            <person name="Li M."/>
        </authorList>
    </citation>
    <scope>NUCLEOTIDE SEQUENCE [LARGE SCALE GENOMIC DNA]</scope>
    <source>
        <strain evidence="1 2">DK69</strain>
    </source>
</reference>
<protein>
    <recommendedName>
        <fullName evidence="3">Lipoprotein</fullName>
    </recommendedName>
</protein>
<sequence>MKRLLLALTMLAMLSCEKDDCNCDAEYAYLHPSGEIMVETHNVPIDCDSKQPLEDHAPWYFIRCK</sequence>
<dbReference type="PROSITE" id="PS51257">
    <property type="entry name" value="PROKAR_LIPOPROTEIN"/>
    <property type="match status" value="1"/>
</dbReference>
<keyword evidence="2" id="KW-1185">Reference proteome</keyword>
<gene>
    <name evidence="1" type="ORF">Q767_12970</name>
</gene>
<proteinExistence type="predicted"/>
<name>A0A0A2N1Z0_9FLAO</name>
<comment type="caution">
    <text evidence="1">The sequence shown here is derived from an EMBL/GenBank/DDBJ whole genome shotgun (WGS) entry which is preliminary data.</text>
</comment>